<gene>
    <name evidence="8" type="primary">fhs</name>
    <name evidence="9" type="ORF">SAMN03080610_00705</name>
</gene>
<evidence type="ECO:0000256" key="6">
    <source>
        <dbReference type="ARBA" id="ARBA00049033"/>
    </source>
</evidence>
<evidence type="ECO:0000313" key="9">
    <source>
        <dbReference type="EMBL" id="SCZ24671.1"/>
    </source>
</evidence>
<dbReference type="InterPro" id="IPR000559">
    <property type="entry name" value="Formate_THF_ligase"/>
</dbReference>
<evidence type="ECO:0000256" key="7">
    <source>
        <dbReference type="ARBA" id="ARBA00061363"/>
    </source>
</evidence>
<dbReference type="GO" id="GO:0005524">
    <property type="term" value="F:ATP binding"/>
    <property type="evidence" value="ECO:0007669"/>
    <property type="project" value="UniProtKB-UniRule"/>
</dbReference>
<keyword evidence="3 8" id="KW-0436">Ligase</keyword>
<evidence type="ECO:0000256" key="3">
    <source>
        <dbReference type="ARBA" id="ARBA00022598"/>
    </source>
</evidence>
<protein>
    <recommendedName>
        <fullName evidence="8">Formate--tetrahydrofolate ligase</fullName>
        <ecNumber evidence="8">6.3.4.3</ecNumber>
    </recommendedName>
    <alternativeName>
        <fullName evidence="8">Formyltetrahydrofolate synthetase</fullName>
        <shortName evidence="8">FHS</shortName>
        <shortName evidence="8">FTHFS</shortName>
    </alternativeName>
</protein>
<dbReference type="Gene3D" id="3.10.410.10">
    <property type="entry name" value="Formyltetrahydrofolate synthetase, domain 3"/>
    <property type="match status" value="1"/>
</dbReference>
<comment type="similarity">
    <text evidence="7 8">Belongs to the formate--tetrahydrofolate ligase family.</text>
</comment>
<name>A0A1G5MJ44_AFIMA</name>
<dbReference type="AlphaFoldDB" id="A0A1G5MJ44"/>
<dbReference type="HAMAP" id="MF_01543">
    <property type="entry name" value="FTHFS"/>
    <property type="match status" value="1"/>
</dbReference>
<organism evidence="9 10">
    <name type="scientific">Afifella marina DSM 2698</name>
    <dbReference type="NCBI Taxonomy" id="1120955"/>
    <lineage>
        <taxon>Bacteria</taxon>
        <taxon>Pseudomonadati</taxon>
        <taxon>Pseudomonadota</taxon>
        <taxon>Alphaproteobacteria</taxon>
        <taxon>Hyphomicrobiales</taxon>
        <taxon>Afifellaceae</taxon>
        <taxon>Afifella</taxon>
    </lineage>
</organism>
<dbReference type="PROSITE" id="PS00721">
    <property type="entry name" value="FTHFS_1"/>
    <property type="match status" value="1"/>
</dbReference>
<comment type="pathway">
    <text evidence="1 8">One-carbon metabolism; tetrahydrofolate interconversion.</text>
</comment>
<sequence>MSQTGHWPRLETLVGLCSRDNGMTRPPAAFLPFEAKPFRSNEADRQRGRLLKSDIEIARAAARRPIWEIGEGLGIPAEFLEPYGNDKAKVATPFIESLHERPDGKLILVTAISPTPAGEGKTTTTVGLGDGINRIGKKAVICLREPSLGPCFGVKGGAAGGGHAQIVPMEDINLHFTGDFHAISTAHNLLAAMIDNHIHWGNEQDLDPRRVTWRRVMDMNDRALRDIVCSLGGVANGYPRETGFDITVASEVMAILCLAEDLEDLERRLGNIIVGYRRDKSAVTARDLKADGAMATLLKQAVKPNLVQTLENNPAFVHGGPFANIAHGCNSVIATKTALKLADYVVTEAGFGADLGAEKFFDIKCRMAGLKPDAVVLVATIKALKMNGGVAKEDLGREDVAAVERGCANLGRHLENIGQFGVPAVVAINHFTSDTEAEIDCVKAYVGELGAKAIVARHWEEGSAGIEDLAREAVALAESGTADFSPLYQDDLSLFKKMEAVVRRIYRGAHVAASETVLAQLAEWEEKGFGHLPVCMAKTQYSFSTDPHRRGAPAGHTVPVREVRLSAGAGFVVAICGEIMTMPGLPKEPAAEKIRLNAEGLIEGLF</sequence>
<reference evidence="9 10" key="1">
    <citation type="submission" date="2016-10" db="EMBL/GenBank/DDBJ databases">
        <authorList>
            <person name="de Groot N.N."/>
        </authorList>
    </citation>
    <scope>NUCLEOTIDE SEQUENCE [LARGE SCALE GENOMIC DNA]</scope>
    <source>
        <strain evidence="9 10">DSM 2698</strain>
    </source>
</reference>
<dbReference type="FunFam" id="3.10.410.10:FF:000001">
    <property type="entry name" value="Putative formate--tetrahydrofolate ligase"/>
    <property type="match status" value="1"/>
</dbReference>
<dbReference type="InterPro" id="IPR020628">
    <property type="entry name" value="Formate_THF_ligase_CS"/>
</dbReference>
<dbReference type="SUPFAM" id="SSF52540">
    <property type="entry name" value="P-loop containing nucleoside triphosphate hydrolases"/>
    <property type="match status" value="1"/>
</dbReference>
<keyword evidence="10" id="KW-1185">Reference proteome</keyword>
<evidence type="ECO:0000313" key="10">
    <source>
        <dbReference type="Proteomes" id="UP000199347"/>
    </source>
</evidence>
<dbReference type="EC" id="6.3.4.3" evidence="8"/>
<evidence type="ECO:0000256" key="1">
    <source>
        <dbReference type="ARBA" id="ARBA00004777"/>
    </source>
</evidence>
<evidence type="ECO:0000256" key="4">
    <source>
        <dbReference type="ARBA" id="ARBA00022741"/>
    </source>
</evidence>
<dbReference type="EMBL" id="FMVW01000001">
    <property type="protein sequence ID" value="SCZ24671.1"/>
    <property type="molecule type" value="Genomic_DNA"/>
</dbReference>
<dbReference type="GO" id="GO:0004329">
    <property type="term" value="F:formate-tetrahydrofolate ligase activity"/>
    <property type="evidence" value="ECO:0007669"/>
    <property type="project" value="UniProtKB-UniRule"/>
</dbReference>
<dbReference type="Proteomes" id="UP000199347">
    <property type="component" value="Unassembled WGS sequence"/>
</dbReference>
<dbReference type="Pfam" id="PF01268">
    <property type="entry name" value="FTHFS"/>
    <property type="match status" value="1"/>
</dbReference>
<keyword evidence="4 8" id="KW-0547">Nucleotide-binding</keyword>
<dbReference type="GO" id="GO:0035999">
    <property type="term" value="P:tetrahydrofolate interconversion"/>
    <property type="evidence" value="ECO:0007669"/>
    <property type="project" value="UniProtKB-UniRule"/>
</dbReference>
<dbReference type="InterPro" id="IPR027417">
    <property type="entry name" value="P-loop_NTPase"/>
</dbReference>
<dbReference type="NCBIfam" id="NF010030">
    <property type="entry name" value="PRK13505.1"/>
    <property type="match status" value="1"/>
</dbReference>
<evidence type="ECO:0000256" key="2">
    <source>
        <dbReference type="ARBA" id="ARBA00022563"/>
    </source>
</evidence>
<evidence type="ECO:0000256" key="5">
    <source>
        <dbReference type="ARBA" id="ARBA00022840"/>
    </source>
</evidence>
<dbReference type="STRING" id="1120955.SAMN03080610_00705"/>
<feature type="binding site" evidence="8">
    <location>
        <begin position="115"/>
        <end position="122"/>
    </location>
    <ligand>
        <name>ATP</name>
        <dbReference type="ChEBI" id="CHEBI:30616"/>
    </ligand>
</feature>
<keyword evidence="5 8" id="KW-0067">ATP-binding</keyword>
<comment type="catalytic activity">
    <reaction evidence="6 8">
        <text>(6S)-5,6,7,8-tetrahydrofolate + formate + ATP = (6R)-10-formyltetrahydrofolate + ADP + phosphate</text>
        <dbReference type="Rhea" id="RHEA:20221"/>
        <dbReference type="ChEBI" id="CHEBI:15740"/>
        <dbReference type="ChEBI" id="CHEBI:30616"/>
        <dbReference type="ChEBI" id="CHEBI:43474"/>
        <dbReference type="ChEBI" id="CHEBI:57453"/>
        <dbReference type="ChEBI" id="CHEBI:195366"/>
        <dbReference type="ChEBI" id="CHEBI:456216"/>
        <dbReference type="EC" id="6.3.4.3"/>
    </reaction>
</comment>
<dbReference type="CDD" id="cd00477">
    <property type="entry name" value="FTHFS"/>
    <property type="match status" value="1"/>
</dbReference>
<dbReference type="UniPathway" id="UPA00193"/>
<dbReference type="Gene3D" id="3.30.1510.10">
    <property type="entry name" value="Domain 2, N(10)-formyltetrahydrofolate synthetase"/>
    <property type="match status" value="1"/>
</dbReference>
<keyword evidence="2 8" id="KW-0554">One-carbon metabolism</keyword>
<dbReference type="FunFam" id="3.30.1510.10:FF:000001">
    <property type="entry name" value="Formate--tetrahydrofolate ligase"/>
    <property type="match status" value="1"/>
</dbReference>
<dbReference type="Gene3D" id="3.40.50.300">
    <property type="entry name" value="P-loop containing nucleotide triphosphate hydrolases"/>
    <property type="match status" value="1"/>
</dbReference>
<accession>A0A1G5MJ44</accession>
<evidence type="ECO:0000256" key="8">
    <source>
        <dbReference type="HAMAP-Rule" id="MF_01543"/>
    </source>
</evidence>
<proteinExistence type="inferred from homology"/>